<keyword evidence="2" id="KW-1185">Reference proteome</keyword>
<sequence length="85" mass="9808">MSSPDELRTSSFYPVIDRLVNEMTRRFSTEAGAVLMGTSALNPKNTTFLEKESLEPMAQLYEIKRTICWPRCTKCDGSQKEKRTW</sequence>
<protein>
    <submittedName>
        <fullName evidence="1">Uncharacterized protein</fullName>
    </submittedName>
</protein>
<dbReference type="OrthoDB" id="6613683at2759"/>
<evidence type="ECO:0000313" key="1">
    <source>
        <dbReference type="EMBL" id="QQP54027.1"/>
    </source>
</evidence>
<gene>
    <name evidence="1" type="ORF">FKW44_006713</name>
</gene>
<proteinExistence type="predicted"/>
<evidence type="ECO:0000313" key="2">
    <source>
        <dbReference type="Proteomes" id="UP000595437"/>
    </source>
</evidence>
<dbReference type="EMBL" id="CP045893">
    <property type="protein sequence ID" value="QQP54027.1"/>
    <property type="molecule type" value="Genomic_DNA"/>
</dbReference>
<organism evidence="1 2">
    <name type="scientific">Caligus rogercresseyi</name>
    <name type="common">Sea louse</name>
    <dbReference type="NCBI Taxonomy" id="217165"/>
    <lineage>
        <taxon>Eukaryota</taxon>
        <taxon>Metazoa</taxon>
        <taxon>Ecdysozoa</taxon>
        <taxon>Arthropoda</taxon>
        <taxon>Crustacea</taxon>
        <taxon>Multicrustacea</taxon>
        <taxon>Hexanauplia</taxon>
        <taxon>Copepoda</taxon>
        <taxon>Siphonostomatoida</taxon>
        <taxon>Caligidae</taxon>
        <taxon>Caligus</taxon>
    </lineage>
</organism>
<dbReference type="AlphaFoldDB" id="A0A7T8KDR4"/>
<reference evidence="2" key="1">
    <citation type="submission" date="2021-01" db="EMBL/GenBank/DDBJ databases">
        <title>Caligus Genome Assembly.</title>
        <authorList>
            <person name="Gallardo-Escarate C."/>
        </authorList>
    </citation>
    <scope>NUCLEOTIDE SEQUENCE [LARGE SCALE GENOMIC DNA]</scope>
</reference>
<accession>A0A7T8KDR4</accession>
<name>A0A7T8KDR4_CALRO</name>
<dbReference type="Proteomes" id="UP000595437">
    <property type="component" value="Chromosome 4"/>
</dbReference>